<dbReference type="Gene3D" id="2.10.310.10">
    <property type="entry name" value="Serpins superfamily"/>
    <property type="match status" value="1"/>
</dbReference>
<dbReference type="InterPro" id="IPR042178">
    <property type="entry name" value="Serpin_sf_1"/>
</dbReference>
<feature type="region of interest" description="Disordered" evidence="5">
    <location>
        <begin position="41"/>
        <end position="60"/>
    </location>
</feature>
<evidence type="ECO:0000256" key="1">
    <source>
        <dbReference type="ARBA" id="ARBA00009500"/>
    </source>
</evidence>
<dbReference type="Proteomes" id="UP000515203">
    <property type="component" value="Unplaced"/>
</dbReference>
<dbReference type="GO" id="GO:0005615">
    <property type="term" value="C:extracellular space"/>
    <property type="evidence" value="ECO:0007669"/>
    <property type="project" value="InterPro"/>
</dbReference>
<dbReference type="InterPro" id="IPR000215">
    <property type="entry name" value="Serpin_fam"/>
</dbReference>
<evidence type="ECO:0000313" key="7">
    <source>
        <dbReference type="Proteomes" id="UP000515203"/>
    </source>
</evidence>
<evidence type="ECO:0000256" key="5">
    <source>
        <dbReference type="SAM" id="MobiDB-lite"/>
    </source>
</evidence>
<dbReference type="CTD" id="327657"/>
<dbReference type="SMART" id="SM00093">
    <property type="entry name" value="SERPIN"/>
    <property type="match status" value="1"/>
</dbReference>
<evidence type="ECO:0000256" key="4">
    <source>
        <dbReference type="RuleBase" id="RU000411"/>
    </source>
</evidence>
<feature type="domain" description="Serpin" evidence="6">
    <location>
        <begin position="66"/>
        <end position="426"/>
    </location>
</feature>
<keyword evidence="7" id="KW-1185">Reference proteome</keyword>
<dbReference type="FunFam" id="3.30.497.10:FF:000001">
    <property type="entry name" value="Serine protease inhibitor"/>
    <property type="match status" value="1"/>
</dbReference>
<comment type="similarity">
    <text evidence="1 4">Belongs to the serpin family.</text>
</comment>
<dbReference type="FunCoup" id="A0A6P3EZB8">
    <property type="interactions" value="139"/>
</dbReference>
<dbReference type="GO" id="GO:0004867">
    <property type="term" value="F:serine-type endopeptidase inhibitor activity"/>
    <property type="evidence" value="ECO:0007669"/>
    <property type="project" value="InterPro"/>
</dbReference>
<dbReference type="InterPro" id="IPR042185">
    <property type="entry name" value="Serpin_sf_2"/>
</dbReference>
<reference evidence="8" key="1">
    <citation type="submission" date="2025-08" db="UniProtKB">
        <authorList>
            <consortium name="RefSeq"/>
        </authorList>
    </citation>
    <scope>IDENTIFICATION</scope>
</reference>
<accession>A0A6P3EZB8</accession>
<dbReference type="OrthoDB" id="671595at2759"/>
<dbReference type="Pfam" id="PF00079">
    <property type="entry name" value="Serpin"/>
    <property type="match status" value="1"/>
</dbReference>
<keyword evidence="3" id="KW-0325">Glycoprotein</keyword>
<evidence type="ECO:0000259" key="6">
    <source>
        <dbReference type="SMART" id="SM00093"/>
    </source>
</evidence>
<evidence type="ECO:0000256" key="3">
    <source>
        <dbReference type="ARBA" id="ARBA00023180"/>
    </source>
</evidence>
<keyword evidence="2" id="KW-0732">Signal</keyword>
<dbReference type="Gene3D" id="3.30.497.10">
    <property type="entry name" value="Antithrombin, subunit I, domain 2"/>
    <property type="match status" value="1"/>
</dbReference>
<dbReference type="InterPro" id="IPR036186">
    <property type="entry name" value="Serpin_sf"/>
</dbReference>
<sequence length="429" mass="47973">MVFFLTDLFWFQMASSFYHLLLFVGLWVPLYCKPPSHAPSRGSAPPSCSKSSPGSQVSSGSTNFAFRLYRRLALQSPGRNIFFSPVSISTSLAMLSLGGRSATKVQILKTLGFNLTATPESAIHQGFQHLVHALNVPNEEWDLRMGSALFVKKGLQLQASFLERAKRLYGSKVFSVDFSKAFTAQRINSYVEKETRGKVVNLIQDLDPLTAMVLVNHIFFKANWTKPFNPADTHKSFPFLVDKQTTVRVPMMQQRDTFAFGVDPKLNCSVLQMDFRGDTVAFFILPGEGKMRQLEETLSARVVRRWSHSLRKRWIEVFLPKFSISASYDLETILPKMGIRDAFNKNADFAGITKTGFLQVSKATHKAVLDIGEEGTEAVAATATKLIVRSKDNPSFPVIAFKKPFLTMITSKDLSAIFFIGKIKNPSEA</sequence>
<evidence type="ECO:0000313" key="8">
    <source>
        <dbReference type="RefSeq" id="XP_004635224.2"/>
    </source>
</evidence>
<gene>
    <name evidence="8" type="primary">Serpina9</name>
</gene>
<dbReference type="AlphaFoldDB" id="A0A6P3EZB8"/>
<dbReference type="InterPro" id="IPR023796">
    <property type="entry name" value="Serpin_dom"/>
</dbReference>
<dbReference type="Gene3D" id="2.30.39.10">
    <property type="entry name" value="Alpha-1-antitrypsin, domain 1"/>
    <property type="match status" value="1"/>
</dbReference>
<dbReference type="InParanoid" id="A0A6P3EZB8"/>
<dbReference type="SUPFAM" id="SSF56574">
    <property type="entry name" value="Serpins"/>
    <property type="match status" value="1"/>
</dbReference>
<evidence type="ECO:0000256" key="2">
    <source>
        <dbReference type="ARBA" id="ARBA00022729"/>
    </source>
</evidence>
<dbReference type="RefSeq" id="XP_004635224.2">
    <property type="nucleotide sequence ID" value="XM_004635167.3"/>
</dbReference>
<protein>
    <submittedName>
        <fullName evidence="8">Serpin A9 isoform X1</fullName>
    </submittedName>
</protein>
<name>A0A6P3EZB8_OCTDE</name>
<dbReference type="FunFam" id="2.30.39.10:FF:000003">
    <property type="entry name" value="alpha-1-antitrypsin isoform X1"/>
    <property type="match status" value="1"/>
</dbReference>
<dbReference type="PANTHER" id="PTHR11461">
    <property type="entry name" value="SERINE PROTEASE INHIBITOR, SERPIN"/>
    <property type="match status" value="1"/>
</dbReference>
<organism evidence="7 8">
    <name type="scientific">Octodon degus</name>
    <name type="common">Degu</name>
    <name type="synonym">Sciurus degus</name>
    <dbReference type="NCBI Taxonomy" id="10160"/>
    <lineage>
        <taxon>Eukaryota</taxon>
        <taxon>Metazoa</taxon>
        <taxon>Chordata</taxon>
        <taxon>Craniata</taxon>
        <taxon>Vertebrata</taxon>
        <taxon>Euteleostomi</taxon>
        <taxon>Mammalia</taxon>
        <taxon>Eutheria</taxon>
        <taxon>Euarchontoglires</taxon>
        <taxon>Glires</taxon>
        <taxon>Rodentia</taxon>
        <taxon>Hystricomorpha</taxon>
        <taxon>Octodontidae</taxon>
        <taxon>Octodon</taxon>
    </lineage>
</organism>
<dbReference type="GeneID" id="101575844"/>
<dbReference type="PANTHER" id="PTHR11461:SF40">
    <property type="entry name" value="SERPIN A9"/>
    <property type="match status" value="1"/>
</dbReference>
<proteinExistence type="inferred from homology"/>